<proteinExistence type="predicted"/>
<sequence length="273" mass="29538">MELPSPADGSDEQAPRGNDSARMACMTVVLVHGNSETDAIWGPLVDALGRDDVVLLSPPGFGAPLPDRFSATFLAYRDWLEDELENIDGPVDVVGHDWGGGHVMNVVMHRPELVRSWATDVIGVLDPDYVWHDMAQVWQTPGEGEELVETMLGGTIEDRAAQMSALGIPIDIATSIAGKQGLEMGRAILLLYRSARQPAMAEAGRALENARARPGLSLLATDDPYIGSDEIRYRAATRAGARTEVLDGLGHWWMVQDPARGAAALTRFWDGLS</sequence>
<dbReference type="GO" id="GO:0016746">
    <property type="term" value="F:acyltransferase activity"/>
    <property type="evidence" value="ECO:0007669"/>
    <property type="project" value="UniProtKB-KW"/>
</dbReference>
<dbReference type="Proteomes" id="UP000006043">
    <property type="component" value="Unassembled WGS sequence"/>
</dbReference>
<evidence type="ECO:0000313" key="3">
    <source>
        <dbReference type="Proteomes" id="UP000006043"/>
    </source>
</evidence>
<keyword evidence="2" id="KW-0012">Acyltransferase</keyword>
<dbReference type="Pfam" id="PF12697">
    <property type="entry name" value="Abhydrolase_6"/>
    <property type="match status" value="1"/>
</dbReference>
<gene>
    <name evidence="2" type="ORF">MFORT_23967</name>
</gene>
<keyword evidence="2" id="KW-0808">Transferase</keyword>
<organism evidence="2 3">
    <name type="scientific">Mycolicibacterium fortuitum subsp. fortuitum DSM 46621 = ATCC 6841 = JCM 6387</name>
    <dbReference type="NCBI Taxonomy" id="1214102"/>
    <lineage>
        <taxon>Bacteria</taxon>
        <taxon>Bacillati</taxon>
        <taxon>Actinomycetota</taxon>
        <taxon>Actinomycetes</taxon>
        <taxon>Mycobacteriales</taxon>
        <taxon>Mycobacteriaceae</taxon>
        <taxon>Mycolicibacterium</taxon>
    </lineage>
</organism>
<comment type="caution">
    <text evidence="2">The sequence shown here is derived from an EMBL/GenBank/DDBJ whole genome shotgun (WGS) entry which is preliminary data.</text>
</comment>
<evidence type="ECO:0000313" key="2">
    <source>
        <dbReference type="EMBL" id="EJZ08777.1"/>
    </source>
</evidence>
<dbReference type="GO" id="GO:0016787">
    <property type="term" value="F:hydrolase activity"/>
    <property type="evidence" value="ECO:0007669"/>
    <property type="project" value="UniProtKB-KW"/>
</dbReference>
<dbReference type="EMBL" id="ALQB01000128">
    <property type="protein sequence ID" value="EJZ08777.1"/>
    <property type="molecule type" value="Genomic_DNA"/>
</dbReference>
<reference evidence="2 3" key="1">
    <citation type="journal article" date="2012" name="J. Bacteriol.">
        <title>Complete Genome Sequence of Mycobacterium fortuitum subsp. fortuitum Type Strain DSM46621.</title>
        <authorList>
            <person name="Ho Y.S."/>
            <person name="Adroub S.A."/>
            <person name="Aleisa F."/>
            <person name="Mahmood H."/>
            <person name="Othoum G."/>
            <person name="Rashid F."/>
            <person name="Zaher M."/>
            <person name="Ali S."/>
            <person name="Bitter W."/>
            <person name="Pain A."/>
            <person name="Abdallah A.M."/>
        </authorList>
    </citation>
    <scope>NUCLEOTIDE SEQUENCE [LARGE SCALE GENOMIC DNA]</scope>
    <source>
        <strain evidence="3">DSM46621</strain>
    </source>
</reference>
<protein>
    <submittedName>
        <fullName evidence="2">Hydrolase or acyltransferase of alpha/beta superfamily protein</fullName>
    </submittedName>
</protein>
<dbReference type="PATRIC" id="fig|1214102.3.peg.4730"/>
<dbReference type="Gene3D" id="3.40.50.1820">
    <property type="entry name" value="alpha/beta hydrolase"/>
    <property type="match status" value="1"/>
</dbReference>
<dbReference type="HOGENOM" id="CLU_1136343_0_0_11"/>
<keyword evidence="2" id="KW-0378">Hydrolase</keyword>
<name>K0UNM7_MYCFO</name>
<dbReference type="AlphaFoldDB" id="K0UNM7"/>
<dbReference type="SUPFAM" id="SSF53474">
    <property type="entry name" value="alpha/beta-Hydrolases"/>
    <property type="match status" value="1"/>
</dbReference>
<accession>K0UNM7</accession>
<dbReference type="InterPro" id="IPR000073">
    <property type="entry name" value="AB_hydrolase_1"/>
</dbReference>
<feature type="domain" description="AB hydrolase-1" evidence="1">
    <location>
        <begin position="28"/>
        <end position="263"/>
    </location>
</feature>
<dbReference type="InterPro" id="IPR029058">
    <property type="entry name" value="AB_hydrolase_fold"/>
</dbReference>
<evidence type="ECO:0000259" key="1">
    <source>
        <dbReference type="Pfam" id="PF12697"/>
    </source>
</evidence>